<feature type="region of interest" description="Disordered" evidence="1">
    <location>
        <begin position="37"/>
        <end position="58"/>
    </location>
</feature>
<comment type="caution">
    <text evidence="2">The sequence shown here is derived from an EMBL/GenBank/DDBJ whole genome shotgun (WGS) entry which is preliminary data.</text>
</comment>
<reference evidence="2" key="1">
    <citation type="journal article" date="2015" name="Nature">
        <title>Complex archaea that bridge the gap between prokaryotes and eukaryotes.</title>
        <authorList>
            <person name="Spang A."/>
            <person name="Saw J.H."/>
            <person name="Jorgensen S.L."/>
            <person name="Zaremba-Niedzwiedzka K."/>
            <person name="Martijn J."/>
            <person name="Lind A.E."/>
            <person name="van Eijk R."/>
            <person name="Schleper C."/>
            <person name="Guy L."/>
            <person name="Ettema T.J."/>
        </authorList>
    </citation>
    <scope>NUCLEOTIDE SEQUENCE</scope>
</reference>
<sequence>MTAKKIPTHTQQNTKPTKTRTEKEALDLLKVLPVEGDQDQTTVKAKKPRKKLKPLDLGRPPTLTPKLVDQICDKIQSSGAYPVIVAQSLGVPLDTFEKRMREDLDFQRRIEGARAEAEVGMTTRIHGAPTWHGAAWMLERTRPERYAPKSYMAIDARAAAGMGDEELQRIVLGIVQSRGLAEEANSETGQDEPVEMVNGPDGEYQAKD</sequence>
<dbReference type="EMBL" id="LAZR01065839">
    <property type="protein sequence ID" value="KKK54745.1"/>
    <property type="molecule type" value="Genomic_DNA"/>
</dbReference>
<accession>A0A0F8X1N8</accession>
<dbReference type="Gene3D" id="1.10.10.60">
    <property type="entry name" value="Homeodomain-like"/>
    <property type="match status" value="1"/>
</dbReference>
<name>A0A0F8X1N8_9ZZZZ</name>
<evidence type="ECO:0000313" key="2">
    <source>
        <dbReference type="EMBL" id="KKK54745.1"/>
    </source>
</evidence>
<gene>
    <name evidence="2" type="ORF">LCGC14_3081610</name>
</gene>
<feature type="region of interest" description="Disordered" evidence="1">
    <location>
        <begin position="1"/>
        <end position="22"/>
    </location>
</feature>
<proteinExistence type="predicted"/>
<dbReference type="AlphaFoldDB" id="A0A0F8X1N8"/>
<protein>
    <submittedName>
        <fullName evidence="2">Uncharacterized protein</fullName>
    </submittedName>
</protein>
<organism evidence="2">
    <name type="scientific">marine sediment metagenome</name>
    <dbReference type="NCBI Taxonomy" id="412755"/>
    <lineage>
        <taxon>unclassified sequences</taxon>
        <taxon>metagenomes</taxon>
        <taxon>ecological metagenomes</taxon>
    </lineage>
</organism>
<evidence type="ECO:0000256" key="1">
    <source>
        <dbReference type="SAM" id="MobiDB-lite"/>
    </source>
</evidence>
<feature type="region of interest" description="Disordered" evidence="1">
    <location>
        <begin position="180"/>
        <end position="208"/>
    </location>
</feature>